<dbReference type="Gene3D" id="1.10.238.10">
    <property type="entry name" value="EF-hand"/>
    <property type="match status" value="1"/>
</dbReference>
<feature type="signal peptide" evidence="1">
    <location>
        <begin position="1"/>
        <end position="21"/>
    </location>
</feature>
<evidence type="ECO:0000313" key="3">
    <source>
        <dbReference type="EMBL" id="MCC2615538.1"/>
    </source>
</evidence>
<dbReference type="EMBL" id="JAJEWP010000001">
    <property type="protein sequence ID" value="MCC2615538.1"/>
    <property type="molecule type" value="Genomic_DNA"/>
</dbReference>
<feature type="chain" id="PRO_5046072913" description="EF-hand domain-containing protein" evidence="1">
    <location>
        <begin position="22"/>
        <end position="69"/>
    </location>
</feature>
<accession>A0ABS8G4S9</accession>
<comment type="caution">
    <text evidence="3">The sequence shown here is derived from an EMBL/GenBank/DDBJ whole genome shotgun (WGS) entry which is preliminary data.</text>
</comment>
<dbReference type="PROSITE" id="PS00018">
    <property type="entry name" value="EF_HAND_1"/>
    <property type="match status" value="1"/>
</dbReference>
<sequence>MKRYVALTLFLLTSAATVARADVLTQLDANEDGKVSAEEAAQDAALAAKFEELDTNKDGFLSADELSDR</sequence>
<dbReference type="Pfam" id="PF13202">
    <property type="entry name" value="EF-hand_5"/>
    <property type="match status" value="2"/>
</dbReference>
<dbReference type="RefSeq" id="WP_229157483.1">
    <property type="nucleotide sequence ID" value="NZ_JAJEWP010000001.1"/>
</dbReference>
<proteinExistence type="predicted"/>
<dbReference type="InterPro" id="IPR002048">
    <property type="entry name" value="EF_hand_dom"/>
</dbReference>
<dbReference type="SUPFAM" id="SSF47473">
    <property type="entry name" value="EF-hand"/>
    <property type="match status" value="1"/>
</dbReference>
<organism evidence="3 4">
    <name type="scientific">Fluctibacter halophilus</name>
    <dbReference type="NCBI Taxonomy" id="226011"/>
    <lineage>
        <taxon>Bacteria</taxon>
        <taxon>Pseudomonadati</taxon>
        <taxon>Pseudomonadota</taxon>
        <taxon>Gammaproteobacteria</taxon>
        <taxon>Alteromonadales</taxon>
        <taxon>Alteromonadaceae</taxon>
        <taxon>Fluctibacter</taxon>
    </lineage>
</organism>
<keyword evidence="1" id="KW-0732">Signal</keyword>
<evidence type="ECO:0000313" key="4">
    <source>
        <dbReference type="Proteomes" id="UP001520878"/>
    </source>
</evidence>
<feature type="domain" description="EF-hand" evidence="2">
    <location>
        <begin position="41"/>
        <end position="69"/>
    </location>
</feature>
<dbReference type="Proteomes" id="UP001520878">
    <property type="component" value="Unassembled WGS sequence"/>
</dbReference>
<protein>
    <recommendedName>
        <fullName evidence="2">EF-hand domain-containing protein</fullName>
    </recommendedName>
</protein>
<reference evidence="3 4" key="1">
    <citation type="submission" date="2021-10" db="EMBL/GenBank/DDBJ databases">
        <title>Draft genome of Aestuariibacter halophilus JC2043.</title>
        <authorList>
            <person name="Emsley S.A."/>
            <person name="Pfannmuller K.M."/>
            <person name="Ushijima B."/>
            <person name="Saw J.H."/>
            <person name="Videau P."/>
        </authorList>
    </citation>
    <scope>NUCLEOTIDE SEQUENCE [LARGE SCALE GENOMIC DNA]</scope>
    <source>
        <strain evidence="3 4">JC2043</strain>
    </source>
</reference>
<dbReference type="InterPro" id="IPR018247">
    <property type="entry name" value="EF_Hand_1_Ca_BS"/>
</dbReference>
<dbReference type="PROSITE" id="PS50222">
    <property type="entry name" value="EF_HAND_2"/>
    <property type="match status" value="1"/>
</dbReference>
<gene>
    <name evidence="3" type="ORF">LJ739_04720</name>
</gene>
<keyword evidence="4" id="KW-1185">Reference proteome</keyword>
<evidence type="ECO:0000256" key="1">
    <source>
        <dbReference type="SAM" id="SignalP"/>
    </source>
</evidence>
<name>A0ABS8G4S9_9ALTE</name>
<dbReference type="InterPro" id="IPR011992">
    <property type="entry name" value="EF-hand-dom_pair"/>
</dbReference>
<evidence type="ECO:0000259" key="2">
    <source>
        <dbReference type="PROSITE" id="PS50222"/>
    </source>
</evidence>